<gene>
    <name evidence="1" type="ORF">BpHYR1_047609</name>
</gene>
<keyword evidence="2" id="KW-1185">Reference proteome</keyword>
<reference evidence="1 2" key="1">
    <citation type="journal article" date="2018" name="Sci. Rep.">
        <title>Genomic signatures of local adaptation to the degree of environmental predictability in rotifers.</title>
        <authorList>
            <person name="Franch-Gras L."/>
            <person name="Hahn C."/>
            <person name="Garcia-Roger E.M."/>
            <person name="Carmona M.J."/>
            <person name="Serra M."/>
            <person name="Gomez A."/>
        </authorList>
    </citation>
    <scope>NUCLEOTIDE SEQUENCE [LARGE SCALE GENOMIC DNA]</scope>
    <source>
        <strain evidence="1">HYR1</strain>
    </source>
</reference>
<accession>A0A3M7RSG8</accession>
<evidence type="ECO:0000313" key="2">
    <source>
        <dbReference type="Proteomes" id="UP000276133"/>
    </source>
</evidence>
<protein>
    <submittedName>
        <fullName evidence="1">Uncharacterized protein</fullName>
    </submittedName>
</protein>
<dbReference type="EMBL" id="REGN01002738">
    <property type="protein sequence ID" value="RNA26472.1"/>
    <property type="molecule type" value="Genomic_DNA"/>
</dbReference>
<sequence length="63" mass="7247">MVYHLNKGSKSVFFNHDCNLNGITAQKYGKFATQNNIDFFTCGLVCILRWVMNVLLNECSQEK</sequence>
<organism evidence="1 2">
    <name type="scientific">Brachionus plicatilis</name>
    <name type="common">Marine rotifer</name>
    <name type="synonym">Brachionus muelleri</name>
    <dbReference type="NCBI Taxonomy" id="10195"/>
    <lineage>
        <taxon>Eukaryota</taxon>
        <taxon>Metazoa</taxon>
        <taxon>Spiralia</taxon>
        <taxon>Gnathifera</taxon>
        <taxon>Rotifera</taxon>
        <taxon>Eurotatoria</taxon>
        <taxon>Monogononta</taxon>
        <taxon>Pseudotrocha</taxon>
        <taxon>Ploima</taxon>
        <taxon>Brachionidae</taxon>
        <taxon>Brachionus</taxon>
    </lineage>
</organism>
<evidence type="ECO:0000313" key="1">
    <source>
        <dbReference type="EMBL" id="RNA26472.1"/>
    </source>
</evidence>
<comment type="caution">
    <text evidence="1">The sequence shown here is derived from an EMBL/GenBank/DDBJ whole genome shotgun (WGS) entry which is preliminary data.</text>
</comment>
<name>A0A3M7RSG8_BRAPC</name>
<dbReference type="Proteomes" id="UP000276133">
    <property type="component" value="Unassembled WGS sequence"/>
</dbReference>
<dbReference type="AlphaFoldDB" id="A0A3M7RSG8"/>
<proteinExistence type="predicted"/>